<protein>
    <submittedName>
        <fullName evidence="2">Uncharacterized protein</fullName>
    </submittedName>
</protein>
<feature type="region of interest" description="Disordered" evidence="1">
    <location>
        <begin position="54"/>
        <end position="81"/>
    </location>
</feature>
<dbReference type="EMBL" id="REGN01001261">
    <property type="protein sequence ID" value="RNA35985.1"/>
    <property type="molecule type" value="Genomic_DNA"/>
</dbReference>
<keyword evidence="3" id="KW-1185">Reference proteome</keyword>
<gene>
    <name evidence="2" type="ORF">BpHYR1_005242</name>
</gene>
<reference evidence="2 3" key="1">
    <citation type="journal article" date="2018" name="Sci. Rep.">
        <title>Genomic signatures of local adaptation to the degree of environmental predictability in rotifers.</title>
        <authorList>
            <person name="Franch-Gras L."/>
            <person name="Hahn C."/>
            <person name="Garcia-Roger E.M."/>
            <person name="Carmona M.J."/>
            <person name="Serra M."/>
            <person name="Gomez A."/>
        </authorList>
    </citation>
    <scope>NUCLEOTIDE SEQUENCE [LARGE SCALE GENOMIC DNA]</scope>
    <source>
        <strain evidence="2">HYR1</strain>
    </source>
</reference>
<accession>A0A3M7SJV0</accession>
<dbReference type="Proteomes" id="UP000276133">
    <property type="component" value="Unassembled WGS sequence"/>
</dbReference>
<dbReference type="AlphaFoldDB" id="A0A3M7SJV0"/>
<comment type="caution">
    <text evidence="2">The sequence shown here is derived from an EMBL/GenBank/DDBJ whole genome shotgun (WGS) entry which is preliminary data.</text>
</comment>
<organism evidence="2 3">
    <name type="scientific">Brachionus plicatilis</name>
    <name type="common">Marine rotifer</name>
    <name type="synonym">Brachionus muelleri</name>
    <dbReference type="NCBI Taxonomy" id="10195"/>
    <lineage>
        <taxon>Eukaryota</taxon>
        <taxon>Metazoa</taxon>
        <taxon>Spiralia</taxon>
        <taxon>Gnathifera</taxon>
        <taxon>Rotifera</taxon>
        <taxon>Eurotatoria</taxon>
        <taxon>Monogononta</taxon>
        <taxon>Pseudotrocha</taxon>
        <taxon>Ploima</taxon>
        <taxon>Brachionidae</taxon>
        <taxon>Brachionus</taxon>
    </lineage>
</organism>
<name>A0A3M7SJV0_BRAPC</name>
<evidence type="ECO:0000256" key="1">
    <source>
        <dbReference type="SAM" id="MobiDB-lite"/>
    </source>
</evidence>
<evidence type="ECO:0000313" key="2">
    <source>
        <dbReference type="EMBL" id="RNA35985.1"/>
    </source>
</evidence>
<proteinExistence type="predicted"/>
<sequence length="142" mass="16554">MERNVDIHKSQNVEFEKVEIENLCEVDKQLALYQVKTDDEVIKNVKAQKARQEINVCDSSDDDNEETEIDSNENKEDEQDLTTQQALKILNQIRKHLTKSVHNFEQSIDYLDSLECQIKTKYGLKFRSPGSRLKRIAKNLLS</sequence>
<feature type="compositionally biased region" description="Acidic residues" evidence="1">
    <location>
        <begin position="59"/>
        <end position="80"/>
    </location>
</feature>
<evidence type="ECO:0000313" key="3">
    <source>
        <dbReference type="Proteomes" id="UP000276133"/>
    </source>
</evidence>